<dbReference type="STRING" id="247279.NIES1031_08050"/>
<dbReference type="InterPro" id="IPR011049">
    <property type="entry name" value="Serralysin-like_metalloprot_C"/>
</dbReference>
<dbReference type="SUPFAM" id="SSF51120">
    <property type="entry name" value="beta-Roll"/>
    <property type="match status" value="1"/>
</dbReference>
<organism evidence="1 2">
    <name type="scientific">Chroogloeocystis siderophila 5.2 s.c.1</name>
    <dbReference type="NCBI Taxonomy" id="247279"/>
    <lineage>
        <taxon>Bacteria</taxon>
        <taxon>Bacillati</taxon>
        <taxon>Cyanobacteriota</taxon>
        <taxon>Cyanophyceae</taxon>
        <taxon>Oscillatoriophycideae</taxon>
        <taxon>Chroococcales</taxon>
        <taxon>Chroococcaceae</taxon>
        <taxon>Chroogloeocystis</taxon>
    </lineage>
</organism>
<dbReference type="Proteomes" id="UP000185984">
    <property type="component" value="Unassembled WGS sequence"/>
</dbReference>
<keyword evidence="2" id="KW-1185">Reference proteome</keyword>
<evidence type="ECO:0000313" key="2">
    <source>
        <dbReference type="Proteomes" id="UP000185984"/>
    </source>
</evidence>
<dbReference type="OrthoDB" id="426722at2"/>
<dbReference type="PROSITE" id="PS00330">
    <property type="entry name" value="HEMOLYSIN_CALCIUM"/>
    <property type="match status" value="1"/>
</dbReference>
<evidence type="ECO:0000313" key="1">
    <source>
        <dbReference type="EMBL" id="OKH27845.1"/>
    </source>
</evidence>
<evidence type="ECO:0008006" key="3">
    <source>
        <dbReference type="Google" id="ProtNLM"/>
    </source>
</evidence>
<name>A0A1U7HW76_9CHRO</name>
<dbReference type="InterPro" id="IPR001343">
    <property type="entry name" value="Hemolysn_Ca-bd"/>
</dbReference>
<accession>A0A1U7HW76</accession>
<dbReference type="InterPro" id="IPR018511">
    <property type="entry name" value="Hemolysin-typ_Ca-bd_CS"/>
</dbReference>
<proteinExistence type="predicted"/>
<dbReference type="EMBL" id="MRCC01000005">
    <property type="protein sequence ID" value="OKH27845.1"/>
    <property type="molecule type" value="Genomic_DNA"/>
</dbReference>
<comment type="caution">
    <text evidence="1">The sequence shown here is derived from an EMBL/GenBank/DDBJ whole genome shotgun (WGS) entry which is preliminary data.</text>
</comment>
<dbReference type="Pfam" id="PF00353">
    <property type="entry name" value="HemolysinCabind"/>
    <property type="match status" value="1"/>
</dbReference>
<dbReference type="AlphaFoldDB" id="A0A1U7HW76"/>
<dbReference type="PRINTS" id="PR00313">
    <property type="entry name" value="CABNDNGRPT"/>
</dbReference>
<dbReference type="GO" id="GO:0005509">
    <property type="term" value="F:calcium ion binding"/>
    <property type="evidence" value="ECO:0007669"/>
    <property type="project" value="InterPro"/>
</dbReference>
<reference evidence="1 2" key="1">
    <citation type="submission" date="2016-11" db="EMBL/GenBank/DDBJ databases">
        <title>Draft Genome Sequences of Nine Cyanobacterial Strains from Diverse Habitats.</title>
        <authorList>
            <person name="Zhu T."/>
            <person name="Hou S."/>
            <person name="Lu X."/>
            <person name="Hess W.R."/>
        </authorList>
    </citation>
    <scope>NUCLEOTIDE SEQUENCE [LARGE SCALE GENOMIC DNA]</scope>
    <source>
        <strain evidence="1 2">5.2 s.c.1</strain>
    </source>
</reference>
<sequence>MSNNSLTGQGTDSLNSIERVVLTGGVSSNIMNASSFSGSVSLTGRGGNDILYGGTGNDTLNGGDGNDFCTGRGGNDTFGGAGIDTLIESRNGNFTLTDTSLIGNGTP</sequence>
<gene>
    <name evidence="1" type="ORF">NIES1031_08050</name>
</gene>
<dbReference type="Gene3D" id="2.150.10.10">
    <property type="entry name" value="Serralysin-like metalloprotease, C-terminal"/>
    <property type="match status" value="1"/>
</dbReference>
<protein>
    <recommendedName>
        <fullName evidence="3">Calcium-binding protein</fullName>
    </recommendedName>
</protein>